<dbReference type="Pfam" id="PF00702">
    <property type="entry name" value="Hydrolase"/>
    <property type="match status" value="1"/>
</dbReference>
<name>A0A316AGM2_9BACT</name>
<dbReference type="SFLD" id="SFLDG01129">
    <property type="entry name" value="C1.5:_HAD__Beta-PGM__Phosphata"/>
    <property type="match status" value="1"/>
</dbReference>
<dbReference type="EMBL" id="QGDT01000009">
    <property type="protein sequence ID" value="PWJ56945.1"/>
    <property type="molecule type" value="Genomic_DNA"/>
</dbReference>
<dbReference type="SUPFAM" id="SSF56784">
    <property type="entry name" value="HAD-like"/>
    <property type="match status" value="1"/>
</dbReference>
<protein>
    <submittedName>
        <fullName evidence="1">Putative hydrolase of the HAD superfamily</fullName>
    </submittedName>
</protein>
<sequence>MQYRHLFFDLDHTLWDFERNSAESLDEIYKDWSLHRLGIASSNHFIESFLKINTELWQAFDMGRLEHAEIRKKRFQLVFESLGVTCPDNHQEMGECYLHTLPTKRYLLDGALEVLEHVRKMGYHTHVITNGFNDIQARKIRSAGIHPYFGHVITFENAEAKKPDPKIFNYALALTQAKVETSLMIGDNWVADIQGAQQVGMDTVYYNPAGLEFDQKPTYDIQHLRELLDIL</sequence>
<proteinExistence type="predicted"/>
<dbReference type="SFLD" id="SFLDS00003">
    <property type="entry name" value="Haloacid_Dehalogenase"/>
    <property type="match status" value="1"/>
</dbReference>
<organism evidence="1 2">
    <name type="scientific">Dyadobacter jejuensis</name>
    <dbReference type="NCBI Taxonomy" id="1082580"/>
    <lineage>
        <taxon>Bacteria</taxon>
        <taxon>Pseudomonadati</taxon>
        <taxon>Bacteroidota</taxon>
        <taxon>Cytophagia</taxon>
        <taxon>Cytophagales</taxon>
        <taxon>Spirosomataceae</taxon>
        <taxon>Dyadobacter</taxon>
    </lineage>
</organism>
<keyword evidence="1" id="KW-0378">Hydrolase</keyword>
<dbReference type="Gene3D" id="3.40.50.1000">
    <property type="entry name" value="HAD superfamily/HAD-like"/>
    <property type="match status" value="1"/>
</dbReference>
<dbReference type="GO" id="GO:0008253">
    <property type="term" value="F:5'-nucleotidase activity"/>
    <property type="evidence" value="ECO:0007669"/>
    <property type="project" value="InterPro"/>
</dbReference>
<dbReference type="InterPro" id="IPR052550">
    <property type="entry name" value="Pyrimidine_5'-ntase_YjjG"/>
</dbReference>
<dbReference type="OrthoDB" id="9802350at2"/>
<dbReference type="InterPro" id="IPR036412">
    <property type="entry name" value="HAD-like_sf"/>
</dbReference>
<reference evidence="1 2" key="1">
    <citation type="submission" date="2018-03" db="EMBL/GenBank/DDBJ databases">
        <title>Genomic Encyclopedia of Archaeal and Bacterial Type Strains, Phase II (KMG-II): from individual species to whole genera.</title>
        <authorList>
            <person name="Goeker M."/>
        </authorList>
    </citation>
    <scope>NUCLEOTIDE SEQUENCE [LARGE SCALE GENOMIC DNA]</scope>
    <source>
        <strain evidence="1 2">DSM 100346</strain>
    </source>
</reference>
<keyword evidence="2" id="KW-1185">Reference proteome</keyword>
<dbReference type="PRINTS" id="PR00413">
    <property type="entry name" value="HADHALOGNASE"/>
</dbReference>
<dbReference type="InterPro" id="IPR006439">
    <property type="entry name" value="HAD-SF_hydro_IA"/>
</dbReference>
<dbReference type="PANTHER" id="PTHR47478">
    <property type="match status" value="1"/>
</dbReference>
<comment type="caution">
    <text evidence="1">The sequence shown here is derived from an EMBL/GenBank/DDBJ whole genome shotgun (WGS) entry which is preliminary data.</text>
</comment>
<dbReference type="NCBIfam" id="TIGR02254">
    <property type="entry name" value="YjjG_YfnB"/>
    <property type="match status" value="1"/>
</dbReference>
<evidence type="ECO:0000313" key="2">
    <source>
        <dbReference type="Proteomes" id="UP000245880"/>
    </source>
</evidence>
<dbReference type="InterPro" id="IPR011951">
    <property type="entry name" value="HAD-SF_hydro_IA_YjjG/PynA"/>
</dbReference>
<dbReference type="Gene3D" id="1.10.150.240">
    <property type="entry name" value="Putative phosphatase, domain 2"/>
    <property type="match status" value="1"/>
</dbReference>
<gene>
    <name evidence="1" type="ORF">CLV98_10954</name>
</gene>
<dbReference type="PANTHER" id="PTHR47478:SF1">
    <property type="entry name" value="PYRIMIDINE 5'-NUCLEOTIDASE YJJG"/>
    <property type="match status" value="1"/>
</dbReference>
<dbReference type="RefSeq" id="WP_109675777.1">
    <property type="nucleotide sequence ID" value="NZ_QGDT01000009.1"/>
</dbReference>
<dbReference type="NCBIfam" id="TIGR01509">
    <property type="entry name" value="HAD-SF-IA-v3"/>
    <property type="match status" value="1"/>
</dbReference>
<accession>A0A316AGM2</accession>
<dbReference type="AlphaFoldDB" id="A0A316AGM2"/>
<dbReference type="SFLD" id="SFLDG01135">
    <property type="entry name" value="C1.5.6:_HAD__Beta-PGM__Phospha"/>
    <property type="match status" value="1"/>
</dbReference>
<evidence type="ECO:0000313" key="1">
    <source>
        <dbReference type="EMBL" id="PWJ56945.1"/>
    </source>
</evidence>
<dbReference type="Proteomes" id="UP000245880">
    <property type="component" value="Unassembled WGS sequence"/>
</dbReference>
<dbReference type="InterPro" id="IPR023214">
    <property type="entry name" value="HAD_sf"/>
</dbReference>
<dbReference type="InterPro" id="IPR023198">
    <property type="entry name" value="PGP-like_dom2"/>
</dbReference>
<dbReference type="NCBIfam" id="TIGR01549">
    <property type="entry name" value="HAD-SF-IA-v1"/>
    <property type="match status" value="1"/>
</dbReference>